<feature type="domain" description="Phosphotyrosine protein phosphatase I" evidence="4">
    <location>
        <begin position="3"/>
        <end position="149"/>
    </location>
</feature>
<dbReference type="InterPro" id="IPR014776">
    <property type="entry name" value="4pyrrole_Mease_sub2"/>
</dbReference>
<dbReference type="EMBL" id="WAEM01000002">
    <property type="protein sequence ID" value="KAB1156506.1"/>
    <property type="molecule type" value="Genomic_DNA"/>
</dbReference>
<dbReference type="GO" id="GO:0004725">
    <property type="term" value="F:protein tyrosine phosphatase activity"/>
    <property type="evidence" value="ECO:0007669"/>
    <property type="project" value="InterPro"/>
</dbReference>
<organism evidence="5 6">
    <name type="scientific">Flavobacterium luteum</name>
    <dbReference type="NCBI Taxonomy" id="2026654"/>
    <lineage>
        <taxon>Bacteria</taxon>
        <taxon>Pseudomonadati</taxon>
        <taxon>Bacteroidota</taxon>
        <taxon>Flavobacteriia</taxon>
        <taxon>Flavobacteriales</taxon>
        <taxon>Flavobacteriaceae</taxon>
        <taxon>Flavobacterium</taxon>
    </lineage>
</organism>
<evidence type="ECO:0000256" key="3">
    <source>
        <dbReference type="PIRSR" id="PIRSR617867-1"/>
    </source>
</evidence>
<dbReference type="CDD" id="cd16343">
    <property type="entry name" value="LMWPTP"/>
    <property type="match status" value="1"/>
</dbReference>
<feature type="active site" description="Nucleophile" evidence="3">
    <location>
        <position position="9"/>
    </location>
</feature>
<dbReference type="InterPro" id="IPR036196">
    <property type="entry name" value="Ptyr_pPase_sf"/>
</dbReference>
<accession>A0A7J5AFY9</accession>
<dbReference type="InterPro" id="IPR023485">
    <property type="entry name" value="Ptyr_pPase"/>
</dbReference>
<dbReference type="SMART" id="SM00226">
    <property type="entry name" value="LMWPc"/>
    <property type="match status" value="1"/>
</dbReference>
<dbReference type="PANTHER" id="PTHR46111:SF2">
    <property type="entry name" value="SAM-DEPENDENT METHYLTRANSFERASE"/>
    <property type="match status" value="1"/>
</dbReference>
<dbReference type="InterPro" id="IPR008189">
    <property type="entry name" value="rRNA_ssu_MeTfrase_I"/>
</dbReference>
<dbReference type="PANTHER" id="PTHR46111">
    <property type="entry name" value="RIBOSOMAL RNA SMALL SUBUNIT METHYLTRANSFERASE I"/>
    <property type="match status" value="1"/>
</dbReference>
<keyword evidence="6" id="KW-1185">Reference proteome</keyword>
<comment type="caution">
    <text evidence="5">The sequence shown here is derived from an EMBL/GenBank/DDBJ whole genome shotgun (WGS) entry which is preliminary data.</text>
</comment>
<comment type="similarity">
    <text evidence="1">Belongs to the low molecular weight phosphotyrosine protein phosphatase family.</text>
</comment>
<dbReference type="Proteomes" id="UP000490922">
    <property type="component" value="Unassembled WGS sequence"/>
</dbReference>
<proteinExistence type="inferred from homology"/>
<dbReference type="AlphaFoldDB" id="A0A7J5AFY9"/>
<dbReference type="InterPro" id="IPR014777">
    <property type="entry name" value="4pyrrole_Mease_sub1"/>
</dbReference>
<dbReference type="SUPFAM" id="SSF53790">
    <property type="entry name" value="Tetrapyrrole methylase"/>
    <property type="match status" value="1"/>
</dbReference>
<feature type="active site" description="Proton donor" evidence="3">
    <location>
        <position position="123"/>
    </location>
</feature>
<dbReference type="InterPro" id="IPR035996">
    <property type="entry name" value="4pyrrol_Methylase_sf"/>
</dbReference>
<evidence type="ECO:0000256" key="1">
    <source>
        <dbReference type="ARBA" id="ARBA00011063"/>
    </source>
</evidence>
<evidence type="ECO:0000313" key="6">
    <source>
        <dbReference type="Proteomes" id="UP000490922"/>
    </source>
</evidence>
<dbReference type="Pfam" id="PF01451">
    <property type="entry name" value="LMWPc"/>
    <property type="match status" value="1"/>
</dbReference>
<dbReference type="Gene3D" id="3.40.50.2300">
    <property type="match status" value="1"/>
</dbReference>
<dbReference type="OrthoDB" id="7061662at2"/>
<dbReference type="GO" id="GO:0008168">
    <property type="term" value="F:methyltransferase activity"/>
    <property type="evidence" value="ECO:0007669"/>
    <property type="project" value="InterPro"/>
</dbReference>
<evidence type="ECO:0000256" key="2">
    <source>
        <dbReference type="ARBA" id="ARBA00022801"/>
    </source>
</evidence>
<sequence length="399" mass="44399">MSVKILMVCLGNICRSPMAEAILTSKLPKDLFFVDSAGTGNWHVGKQPDDRAIAVAKKNKLDISLQKGRHFKSSDLDTFDYIYVMDNSNYNDVLALAKNEEQKSKVQLILNELFPGENVDVPDPYYGLQNGFDSVFAMLDKSCEIIAEKLLTKHSKTTPAKNTATRGKLYLIPTTLGESDPMDVLPQTVKRAIDLIDTYIVENEKTARKFIKSIHPEKVQASLKLSALNKHTEVSEHNKMIQPCLEGKNIGLMSEAGCPGIADPGAVIVKLAHEKNIQVIPLVGPSSILLALMASGMNGQNFAFNGYLPIDKSEKKTVIKNLEKLSQDKNQSQIFIETPFRNNKMLDDILQALHPSTHLCVAADITLPTEYIKTMRISDWKKATIDLHNRPTIFIIHKS</sequence>
<dbReference type="Gene3D" id="3.40.1010.10">
    <property type="entry name" value="Cobalt-precorrin-4 Transmethylase, Domain 1"/>
    <property type="match status" value="1"/>
</dbReference>
<protein>
    <recommendedName>
        <fullName evidence="4">Phosphotyrosine protein phosphatase I domain-containing protein</fullName>
    </recommendedName>
</protein>
<dbReference type="InterPro" id="IPR017867">
    <property type="entry name" value="Tyr_phospatase_low_mol_wt"/>
</dbReference>
<gene>
    <name evidence="5" type="ORF">F6464_03885</name>
</gene>
<name>A0A7J5AFY9_9FLAO</name>
<dbReference type="SUPFAM" id="SSF52788">
    <property type="entry name" value="Phosphotyrosine protein phosphatases I"/>
    <property type="match status" value="1"/>
</dbReference>
<keyword evidence="2" id="KW-0378">Hydrolase</keyword>
<feature type="active site" evidence="3">
    <location>
        <position position="15"/>
    </location>
</feature>
<evidence type="ECO:0000313" key="5">
    <source>
        <dbReference type="EMBL" id="KAB1156506.1"/>
    </source>
</evidence>
<dbReference type="Gene3D" id="3.30.950.10">
    <property type="entry name" value="Methyltransferase, Cobalt-precorrin-4 Transmethylase, Domain 2"/>
    <property type="match status" value="1"/>
</dbReference>
<evidence type="ECO:0000259" key="4">
    <source>
        <dbReference type="SMART" id="SM00226"/>
    </source>
</evidence>
<dbReference type="PRINTS" id="PR00719">
    <property type="entry name" value="LMWPTPASE"/>
</dbReference>
<dbReference type="CDD" id="cd11649">
    <property type="entry name" value="RsmI_like"/>
    <property type="match status" value="1"/>
</dbReference>
<reference evidence="5 6" key="1">
    <citation type="submission" date="2019-09" db="EMBL/GenBank/DDBJ databases">
        <title>Flavobacterium sp. nov., isolated from glacier ice.</title>
        <authorList>
            <person name="Liu Q."/>
        </authorList>
    </citation>
    <scope>NUCLEOTIDE SEQUENCE [LARGE SCALE GENOMIC DNA]</scope>
    <source>
        <strain evidence="5 6">NBRC 112527</strain>
    </source>
</reference>